<reference evidence="1" key="1">
    <citation type="submission" date="2020-03" db="EMBL/GenBank/DDBJ databases">
        <authorList>
            <person name="Weist P."/>
        </authorList>
    </citation>
    <scope>NUCLEOTIDE SEQUENCE</scope>
</reference>
<accession>A0A9N7UVB7</accession>
<proteinExistence type="predicted"/>
<comment type="caution">
    <text evidence="1">The sequence shown here is derived from an EMBL/GenBank/DDBJ whole genome shotgun (WGS) entry which is preliminary data.</text>
</comment>
<gene>
    <name evidence="1" type="ORF">PLEPLA_LOCUS25496</name>
</gene>
<protein>
    <submittedName>
        <fullName evidence="1">Uncharacterized protein</fullName>
    </submittedName>
</protein>
<dbReference type="Proteomes" id="UP001153269">
    <property type="component" value="Unassembled WGS sequence"/>
</dbReference>
<keyword evidence="2" id="KW-1185">Reference proteome</keyword>
<dbReference type="EMBL" id="CADEAL010002036">
    <property type="protein sequence ID" value="CAB1437528.1"/>
    <property type="molecule type" value="Genomic_DNA"/>
</dbReference>
<dbReference type="AlphaFoldDB" id="A0A9N7UVB7"/>
<evidence type="ECO:0000313" key="2">
    <source>
        <dbReference type="Proteomes" id="UP001153269"/>
    </source>
</evidence>
<sequence>MKPIIRSNVDKTLIGGWTECRLQEIIRHARHAEHAENSKEDKQSTEDHGTLMKALAASTTALTMFSEGGRGRDRDTWQATTIAAKDQPAMITNVTTMDAMMGVSSVDHQNIGLKNVHYEGEVAEECEEDEVVDPMDISPRQIDLLDRVI</sequence>
<name>A0A9N7UVB7_PLEPL</name>
<organism evidence="1 2">
    <name type="scientific">Pleuronectes platessa</name>
    <name type="common">European plaice</name>
    <dbReference type="NCBI Taxonomy" id="8262"/>
    <lineage>
        <taxon>Eukaryota</taxon>
        <taxon>Metazoa</taxon>
        <taxon>Chordata</taxon>
        <taxon>Craniata</taxon>
        <taxon>Vertebrata</taxon>
        <taxon>Euteleostomi</taxon>
        <taxon>Actinopterygii</taxon>
        <taxon>Neopterygii</taxon>
        <taxon>Teleostei</taxon>
        <taxon>Neoteleostei</taxon>
        <taxon>Acanthomorphata</taxon>
        <taxon>Carangaria</taxon>
        <taxon>Pleuronectiformes</taxon>
        <taxon>Pleuronectoidei</taxon>
        <taxon>Pleuronectidae</taxon>
        <taxon>Pleuronectes</taxon>
    </lineage>
</organism>
<evidence type="ECO:0000313" key="1">
    <source>
        <dbReference type="EMBL" id="CAB1437528.1"/>
    </source>
</evidence>